<protein>
    <submittedName>
        <fullName evidence="2">Uncharacterized protein</fullName>
    </submittedName>
</protein>
<dbReference type="Proteomes" id="UP001146793">
    <property type="component" value="Unassembled WGS sequence"/>
</dbReference>
<feature type="chain" id="PRO_5043339221" evidence="1">
    <location>
        <begin position="21"/>
        <end position="210"/>
    </location>
</feature>
<dbReference type="AlphaFoldDB" id="A0AAV7YLK1"/>
<keyword evidence="1" id="KW-0732">Signal</keyword>
<gene>
    <name evidence="2" type="ORF">M0812_24828</name>
</gene>
<comment type="caution">
    <text evidence="2">The sequence shown here is derived from an EMBL/GenBank/DDBJ whole genome shotgun (WGS) entry which is preliminary data.</text>
</comment>
<feature type="signal peptide" evidence="1">
    <location>
        <begin position="1"/>
        <end position="20"/>
    </location>
</feature>
<name>A0AAV7YLK1_9EUKA</name>
<proteinExistence type="predicted"/>
<evidence type="ECO:0000313" key="3">
    <source>
        <dbReference type="Proteomes" id="UP001146793"/>
    </source>
</evidence>
<sequence length="210" mass="23896">MKSFLLVLFLLSTLCCLSQGLVTVHESWFNPNVEEDLCQKNLIFQADWLPNVCFLCENGSRMFKEDVASGAITLITCHDLNFDCTCSNIFDLETNVCHKFNGNYSMDPFIRDQNTQTDVIIRKQFAKSNTCTKAVETYSETSFLLGMCYVDGLNTSFKVHKYQNDQTYLVVEKYAETGKCDGKKTTSFVKKGLCTQSLDSDNSEIWVDHL</sequence>
<evidence type="ECO:0000313" key="2">
    <source>
        <dbReference type="EMBL" id="KAJ3429476.1"/>
    </source>
</evidence>
<dbReference type="EMBL" id="JANTQA010000057">
    <property type="protein sequence ID" value="KAJ3429476.1"/>
    <property type="molecule type" value="Genomic_DNA"/>
</dbReference>
<accession>A0AAV7YLK1</accession>
<evidence type="ECO:0000256" key="1">
    <source>
        <dbReference type="SAM" id="SignalP"/>
    </source>
</evidence>
<organism evidence="2 3">
    <name type="scientific">Anaeramoeba flamelloides</name>
    <dbReference type="NCBI Taxonomy" id="1746091"/>
    <lineage>
        <taxon>Eukaryota</taxon>
        <taxon>Metamonada</taxon>
        <taxon>Anaeramoebidae</taxon>
        <taxon>Anaeramoeba</taxon>
    </lineage>
</organism>
<reference evidence="2" key="1">
    <citation type="submission" date="2022-08" db="EMBL/GenBank/DDBJ databases">
        <title>Novel sulphate-reducing endosymbionts in the free-living metamonad Anaeramoeba.</title>
        <authorList>
            <person name="Jerlstrom-Hultqvist J."/>
            <person name="Cepicka I."/>
            <person name="Gallot-Lavallee L."/>
            <person name="Salas-Leiva D."/>
            <person name="Curtis B.A."/>
            <person name="Zahonova K."/>
            <person name="Pipaliya S."/>
            <person name="Dacks J."/>
            <person name="Roger A.J."/>
        </authorList>
    </citation>
    <scope>NUCLEOTIDE SEQUENCE</scope>
    <source>
        <strain evidence="2">Busselton2</strain>
    </source>
</reference>